<dbReference type="AlphaFoldDB" id="A0AAW1IE26"/>
<dbReference type="Pfam" id="PF05485">
    <property type="entry name" value="THAP"/>
    <property type="match status" value="1"/>
</dbReference>
<gene>
    <name evidence="6" type="ORF">QE152_g36048</name>
</gene>
<evidence type="ECO:0000259" key="5">
    <source>
        <dbReference type="Pfam" id="PF05485"/>
    </source>
</evidence>
<evidence type="ECO:0000256" key="1">
    <source>
        <dbReference type="ARBA" id="ARBA00022723"/>
    </source>
</evidence>
<organism evidence="6 7">
    <name type="scientific">Popillia japonica</name>
    <name type="common">Japanese beetle</name>
    <dbReference type="NCBI Taxonomy" id="7064"/>
    <lineage>
        <taxon>Eukaryota</taxon>
        <taxon>Metazoa</taxon>
        <taxon>Ecdysozoa</taxon>
        <taxon>Arthropoda</taxon>
        <taxon>Hexapoda</taxon>
        <taxon>Insecta</taxon>
        <taxon>Pterygota</taxon>
        <taxon>Neoptera</taxon>
        <taxon>Endopterygota</taxon>
        <taxon>Coleoptera</taxon>
        <taxon>Polyphaga</taxon>
        <taxon>Scarabaeiformia</taxon>
        <taxon>Scarabaeidae</taxon>
        <taxon>Rutelinae</taxon>
        <taxon>Popillia</taxon>
    </lineage>
</organism>
<dbReference type="SUPFAM" id="SSF57716">
    <property type="entry name" value="Glucocorticoid receptor-like (DNA-binding domain)"/>
    <property type="match status" value="1"/>
</dbReference>
<keyword evidence="2" id="KW-0863">Zinc-finger</keyword>
<sequence length="98" mass="11604">MYNIYLYISSDKRHETEHRFPHPDKKQELCKLWVQLTGNKHLQSLPLISVYKSHVICHQHFRGEDCKQKTSALNNELLSTYCNCKCEKLLKITKTGDR</sequence>
<dbReference type="EMBL" id="JASPKY010000627">
    <property type="protein sequence ID" value="KAK9687726.1"/>
    <property type="molecule type" value="Genomic_DNA"/>
</dbReference>
<evidence type="ECO:0000256" key="4">
    <source>
        <dbReference type="ARBA" id="ARBA00023125"/>
    </source>
</evidence>
<name>A0AAW1IE26_POPJA</name>
<proteinExistence type="predicted"/>
<evidence type="ECO:0000313" key="6">
    <source>
        <dbReference type="EMBL" id="KAK9687726.1"/>
    </source>
</evidence>
<reference evidence="6 7" key="1">
    <citation type="journal article" date="2024" name="BMC Genomics">
        <title>De novo assembly and annotation of Popillia japonica's genome with initial clues to its potential as an invasive pest.</title>
        <authorList>
            <person name="Cucini C."/>
            <person name="Boschi S."/>
            <person name="Funari R."/>
            <person name="Cardaioli E."/>
            <person name="Iannotti N."/>
            <person name="Marturano G."/>
            <person name="Paoli F."/>
            <person name="Bruttini M."/>
            <person name="Carapelli A."/>
            <person name="Frati F."/>
            <person name="Nardi F."/>
        </authorList>
    </citation>
    <scope>NUCLEOTIDE SEQUENCE [LARGE SCALE GENOMIC DNA]</scope>
    <source>
        <strain evidence="6">DMR45628</strain>
    </source>
</reference>
<dbReference type="GO" id="GO:0008270">
    <property type="term" value="F:zinc ion binding"/>
    <property type="evidence" value="ECO:0007669"/>
    <property type="project" value="UniProtKB-KW"/>
</dbReference>
<accession>A0AAW1IE26</accession>
<keyword evidence="3" id="KW-0862">Zinc</keyword>
<keyword evidence="4" id="KW-0238">DNA-binding</keyword>
<comment type="caution">
    <text evidence="6">The sequence shown here is derived from an EMBL/GenBank/DDBJ whole genome shotgun (WGS) entry which is preliminary data.</text>
</comment>
<keyword evidence="7" id="KW-1185">Reference proteome</keyword>
<dbReference type="InterPro" id="IPR006612">
    <property type="entry name" value="THAP_Znf"/>
</dbReference>
<evidence type="ECO:0000313" key="7">
    <source>
        <dbReference type="Proteomes" id="UP001458880"/>
    </source>
</evidence>
<evidence type="ECO:0000256" key="2">
    <source>
        <dbReference type="ARBA" id="ARBA00022771"/>
    </source>
</evidence>
<keyword evidence="1" id="KW-0479">Metal-binding</keyword>
<feature type="domain" description="THAP-type" evidence="5">
    <location>
        <begin position="16"/>
        <end position="74"/>
    </location>
</feature>
<protein>
    <submittedName>
        <fullName evidence="6">THAP domain</fullName>
    </submittedName>
</protein>
<dbReference type="GO" id="GO:0003677">
    <property type="term" value="F:DNA binding"/>
    <property type="evidence" value="ECO:0007669"/>
    <property type="project" value="UniProtKB-KW"/>
</dbReference>
<evidence type="ECO:0000256" key="3">
    <source>
        <dbReference type="ARBA" id="ARBA00022833"/>
    </source>
</evidence>
<dbReference type="Proteomes" id="UP001458880">
    <property type="component" value="Unassembled WGS sequence"/>
</dbReference>